<feature type="compositionally biased region" description="Low complexity" evidence="1">
    <location>
        <begin position="1004"/>
        <end position="1031"/>
    </location>
</feature>
<feature type="compositionally biased region" description="Low complexity" evidence="1">
    <location>
        <begin position="980"/>
        <end position="997"/>
    </location>
</feature>
<protein>
    <recommendedName>
        <fullName evidence="3">DUF676 domain-containing protein</fullName>
    </recommendedName>
</protein>
<dbReference type="SUPFAM" id="SSF53474">
    <property type="entry name" value="alpha/beta-Hydrolases"/>
    <property type="match status" value="1"/>
</dbReference>
<organism evidence="4 5">
    <name type="scientific">Edaphochlamys debaryana</name>
    <dbReference type="NCBI Taxonomy" id="47281"/>
    <lineage>
        <taxon>Eukaryota</taxon>
        <taxon>Viridiplantae</taxon>
        <taxon>Chlorophyta</taxon>
        <taxon>core chlorophytes</taxon>
        <taxon>Chlorophyceae</taxon>
        <taxon>CS clade</taxon>
        <taxon>Chlamydomonadales</taxon>
        <taxon>Chlamydomonadales incertae sedis</taxon>
        <taxon>Edaphochlamys</taxon>
    </lineage>
</organism>
<feature type="compositionally biased region" description="Low complexity" evidence="1">
    <location>
        <begin position="597"/>
        <end position="623"/>
    </location>
</feature>
<feature type="compositionally biased region" description="Low complexity" evidence="1">
    <location>
        <begin position="417"/>
        <end position="426"/>
    </location>
</feature>
<evidence type="ECO:0000256" key="1">
    <source>
        <dbReference type="SAM" id="MobiDB-lite"/>
    </source>
</evidence>
<reference evidence="4" key="1">
    <citation type="journal article" date="2020" name="bioRxiv">
        <title>Comparative genomics of Chlamydomonas.</title>
        <authorList>
            <person name="Craig R.J."/>
            <person name="Hasan A.R."/>
            <person name="Ness R.W."/>
            <person name="Keightley P.D."/>
        </authorList>
    </citation>
    <scope>NUCLEOTIDE SEQUENCE</scope>
    <source>
        <strain evidence="4">CCAP 11/70</strain>
    </source>
</reference>
<dbReference type="PANTHER" id="PTHR12482">
    <property type="entry name" value="LIPASE ROG1-RELATED-RELATED"/>
    <property type="match status" value="1"/>
</dbReference>
<evidence type="ECO:0000313" key="4">
    <source>
        <dbReference type="EMBL" id="KAG2487477.1"/>
    </source>
</evidence>
<keyword evidence="2" id="KW-1133">Transmembrane helix</keyword>
<accession>A0A835XQ29</accession>
<feature type="region of interest" description="Disordered" evidence="1">
    <location>
        <begin position="953"/>
        <end position="1031"/>
    </location>
</feature>
<feature type="compositionally biased region" description="Pro residues" evidence="1">
    <location>
        <begin position="520"/>
        <end position="533"/>
    </location>
</feature>
<feature type="transmembrane region" description="Helical" evidence="2">
    <location>
        <begin position="763"/>
        <end position="789"/>
    </location>
</feature>
<dbReference type="EMBL" id="JAEHOE010000096">
    <property type="protein sequence ID" value="KAG2487477.1"/>
    <property type="molecule type" value="Genomic_DNA"/>
</dbReference>
<sequence length="1089" mass="108066">MPDDGWILRPGPAIHFGPMQDAHLCVVQHGLWGSPSDVAMLERYLRAAGLLTLNAASNTARCTFDGADVCGDRLAAEVAEHVTRLAAGGVRVTRLSFAAYSFGGLIARYAAGKLWATGFFSSRGVTPANFLTIASPHLGCWESPASMQHKAYNRIVPYTLSRTGRQLLLADRWLEPEGLPLLATLALPGTAFFAALAAFSKRIALADIRNDRTVPYVTAAMCAVNPYLPPYDSLRSPYALDEPPPHAQQAEAVAAPSLQTVSCGDARPSGAFACACGALAGVSEAPGAEAEAVGTPEPTVVEGGDSEELDGAWAWAHWAWGGGLLSTAARAGLGLAGSALGGLGLGSLGQGVLGLGAVGVGVGIGALAAGLGVDLGPTAGPAAATTKPADAGPAGVLPAAASAPVFGPCKAEHAGSSKALAGSSKSTDGIEDGSGKGGCGGGAAGSSVRRCCSCGRVAGGSPPSAATERVSFRRSPSRSRLAGAPTGEAAAAAAEGAAQAAAPMLALPISSSYPCIVTAHPPPPPPPKAPPRPSRTTSVGGGGGASSGGGSGSEGGGAARRGWSWRRGGGVGGRSEGSGSEGGGAGGKGVAVRRADSSPTALLAPSAPAATTACALTSTSTPPGRDTRKQPPAAEGTAPAAAASDSGPSTPDCACACIPPTAAASGPSPSLGRPPKPPTSGGGAAAPTTSGSTTTASSASSLPRPLPRTPSQAALATFPSGRPLMSQSLTRHHSGASSLLSLSGASAAEPPAPLPQLSQRVRLGLFVSLLPVLLALWVASVLWLGALAVHHYAVLLFVRPDLSWSVRVSTPAVRQLDEQMPITDATGSQAAGRREETVETHSPRASDGLTDPKRTGDATHGSASPRQQLGAEAAAGRVVAAPGPEVEAEAAVRAVVRRALAAVLRRSETGSDSLLGPPPGRSEAEAGPEAAAGPEAGAARAVAARLVRSVLRRSGEQPGAGNPAGVQLVGPPTETQAQLAASRGGSPAAGSGPTEAPAAPPSPASAAAAASAATGPPAPPATAEASASSPASPRALLQGMIANLNTLTWQKVDVDTRHYHAHAAIVVRSGRRFPQHAHILEYAVRQMRA</sequence>
<keyword evidence="2" id="KW-0812">Transmembrane</keyword>
<dbReference type="InterPro" id="IPR029058">
    <property type="entry name" value="AB_hydrolase_fold"/>
</dbReference>
<dbReference type="Gene3D" id="3.40.50.1820">
    <property type="entry name" value="alpha/beta hydrolase"/>
    <property type="match status" value="1"/>
</dbReference>
<feature type="domain" description="DUF676" evidence="3">
    <location>
        <begin position="20"/>
        <end position="222"/>
    </location>
</feature>
<feature type="region of interest" description="Disordered" evidence="1">
    <location>
        <begin position="456"/>
        <end position="486"/>
    </location>
</feature>
<keyword evidence="2" id="KW-0472">Membrane</keyword>
<dbReference type="Pfam" id="PF05057">
    <property type="entry name" value="DUF676"/>
    <property type="match status" value="1"/>
</dbReference>
<feature type="region of interest" description="Disordered" evidence="1">
    <location>
        <begin position="824"/>
        <end position="875"/>
    </location>
</feature>
<evidence type="ECO:0000259" key="3">
    <source>
        <dbReference type="Pfam" id="PF05057"/>
    </source>
</evidence>
<feature type="region of interest" description="Disordered" evidence="1">
    <location>
        <begin position="907"/>
        <end position="937"/>
    </location>
</feature>
<feature type="compositionally biased region" description="Low complexity" evidence="1">
    <location>
        <begin position="631"/>
        <end position="671"/>
    </location>
</feature>
<feature type="compositionally biased region" description="Low complexity" evidence="1">
    <location>
        <begin position="685"/>
        <end position="703"/>
    </location>
</feature>
<proteinExistence type="predicted"/>
<dbReference type="AlphaFoldDB" id="A0A835XQ29"/>
<keyword evidence="5" id="KW-1185">Reference proteome</keyword>
<evidence type="ECO:0000256" key="2">
    <source>
        <dbReference type="SAM" id="Phobius"/>
    </source>
</evidence>
<feature type="region of interest" description="Disordered" evidence="1">
    <location>
        <begin position="417"/>
        <end position="439"/>
    </location>
</feature>
<evidence type="ECO:0000313" key="5">
    <source>
        <dbReference type="Proteomes" id="UP000612055"/>
    </source>
</evidence>
<dbReference type="Proteomes" id="UP000612055">
    <property type="component" value="Unassembled WGS sequence"/>
</dbReference>
<dbReference type="InterPro" id="IPR007751">
    <property type="entry name" value="DUF676_lipase-like"/>
</dbReference>
<feature type="region of interest" description="Disordered" evidence="1">
    <location>
        <begin position="518"/>
        <end position="730"/>
    </location>
</feature>
<dbReference type="PANTHER" id="PTHR12482:SF62">
    <property type="entry name" value="LIPASE ROG1-RELATED"/>
    <property type="match status" value="1"/>
</dbReference>
<feature type="compositionally biased region" description="Gly residues" evidence="1">
    <location>
        <begin position="539"/>
        <end position="559"/>
    </location>
</feature>
<gene>
    <name evidence="4" type="ORF">HYH03_013899</name>
</gene>
<dbReference type="InterPro" id="IPR044294">
    <property type="entry name" value="Lipase-like"/>
</dbReference>
<comment type="caution">
    <text evidence="4">The sequence shown here is derived from an EMBL/GenBank/DDBJ whole genome shotgun (WGS) entry which is preliminary data.</text>
</comment>
<feature type="compositionally biased region" description="Basic and acidic residues" evidence="1">
    <location>
        <begin position="832"/>
        <end position="857"/>
    </location>
</feature>
<feature type="compositionally biased region" description="Gly residues" evidence="1">
    <location>
        <begin position="567"/>
        <end position="589"/>
    </location>
</feature>
<feature type="compositionally biased region" description="Low complexity" evidence="1">
    <location>
        <begin position="925"/>
        <end position="937"/>
    </location>
</feature>
<dbReference type="OrthoDB" id="273452at2759"/>
<name>A0A835XQ29_9CHLO</name>